<evidence type="ECO:0000256" key="1">
    <source>
        <dbReference type="SAM" id="SignalP"/>
    </source>
</evidence>
<reference evidence="2" key="1">
    <citation type="submission" date="2024-05" db="EMBL/GenBank/DDBJ databases">
        <authorList>
            <person name="Cai S.Y."/>
            <person name="Jin L.M."/>
            <person name="Li H.R."/>
        </authorList>
    </citation>
    <scope>NUCLEOTIDE SEQUENCE</scope>
    <source>
        <strain evidence="2">A5-74</strain>
    </source>
</reference>
<dbReference type="InterPro" id="IPR005297">
    <property type="entry name" value="Lipoprotein_repeat"/>
</dbReference>
<feature type="chain" id="PRO_5043862910" description="Lipoprotein with Yx(FWY)xxD motif" evidence="1">
    <location>
        <begin position="20"/>
        <end position="186"/>
    </location>
</feature>
<sequence>MTSRILLGTLGLAAAAALALTGCGADTPAASSTPAVASTTAAGASMTGPPASSAGTATGPVTLKTASLSLGKILVDSAGKTLYVFDKDTANSGSSACVDKCATVWPALVAGTDATTVDGVTGKVGTITGVDGSQQVTLDGRPLYYFAKDAAAGDVAGQGVMGTWWVVGTDGVKITTSGAPMTSSSS</sequence>
<feature type="signal peptide" evidence="1">
    <location>
        <begin position="1"/>
        <end position="19"/>
    </location>
</feature>
<dbReference type="Pfam" id="PF03640">
    <property type="entry name" value="Lipoprotein_15"/>
    <property type="match status" value="2"/>
</dbReference>
<dbReference type="PANTHER" id="PTHR39335:SF1">
    <property type="entry name" value="BLL4220 PROTEIN"/>
    <property type="match status" value="1"/>
</dbReference>
<dbReference type="GO" id="GO:0043448">
    <property type="term" value="P:alkane catabolic process"/>
    <property type="evidence" value="ECO:0007669"/>
    <property type="project" value="TreeGrafter"/>
</dbReference>
<dbReference type="RefSeq" id="WP_353650022.1">
    <property type="nucleotide sequence ID" value="NZ_CP159218.1"/>
</dbReference>
<accession>A0AAU8DT86</accession>
<gene>
    <name evidence="2" type="ORF">ABLG96_03430</name>
</gene>
<proteinExistence type="predicted"/>
<dbReference type="AlphaFoldDB" id="A0AAU8DT86"/>
<protein>
    <recommendedName>
        <fullName evidence="3">Lipoprotein with Yx(FWY)xxD motif</fullName>
    </recommendedName>
</protein>
<name>A0AAU8DT86_9ACTN</name>
<organism evidence="2">
    <name type="scientific">Nakamurella sp. A5-74</name>
    <dbReference type="NCBI Taxonomy" id="3158264"/>
    <lineage>
        <taxon>Bacteria</taxon>
        <taxon>Bacillati</taxon>
        <taxon>Actinomycetota</taxon>
        <taxon>Actinomycetes</taxon>
        <taxon>Nakamurellales</taxon>
        <taxon>Nakamurellaceae</taxon>
        <taxon>Nakamurella</taxon>
    </lineage>
</organism>
<dbReference type="PANTHER" id="PTHR39335">
    <property type="entry name" value="BLL4220 PROTEIN"/>
    <property type="match status" value="1"/>
</dbReference>
<evidence type="ECO:0000313" key="2">
    <source>
        <dbReference type="EMBL" id="XCG64409.1"/>
    </source>
</evidence>
<dbReference type="PROSITE" id="PS51257">
    <property type="entry name" value="PROKAR_LIPOPROTEIN"/>
    <property type="match status" value="1"/>
</dbReference>
<evidence type="ECO:0008006" key="3">
    <source>
        <dbReference type="Google" id="ProtNLM"/>
    </source>
</evidence>
<keyword evidence="1" id="KW-0732">Signal</keyword>
<dbReference type="EMBL" id="CP159218">
    <property type="protein sequence ID" value="XCG64409.1"/>
    <property type="molecule type" value="Genomic_DNA"/>
</dbReference>